<dbReference type="RefSeq" id="WP_092955671.1">
    <property type="nucleotide sequence ID" value="NZ_FOSQ01000001.1"/>
</dbReference>
<feature type="signal peptide" evidence="1">
    <location>
        <begin position="1"/>
        <end position="26"/>
    </location>
</feature>
<dbReference type="InterPro" id="IPR036514">
    <property type="entry name" value="SGNH_hydro_sf"/>
</dbReference>
<proteinExistence type="predicted"/>
<dbReference type="SUPFAM" id="SSF52266">
    <property type="entry name" value="SGNH hydrolase"/>
    <property type="match status" value="1"/>
</dbReference>
<dbReference type="Pfam" id="PF25182">
    <property type="entry name" value="NonGDSL"/>
    <property type="match status" value="1"/>
</dbReference>
<evidence type="ECO:0000256" key="1">
    <source>
        <dbReference type="SAM" id="SignalP"/>
    </source>
</evidence>
<name>A0A1I3XXZ0_9PROT</name>
<gene>
    <name evidence="2" type="ORF">SAMN02745775_101765</name>
</gene>
<organism evidence="2 3">
    <name type="scientific">Falsiroseomonas stagni DSM 19981</name>
    <dbReference type="NCBI Taxonomy" id="1123062"/>
    <lineage>
        <taxon>Bacteria</taxon>
        <taxon>Pseudomonadati</taxon>
        <taxon>Pseudomonadota</taxon>
        <taxon>Alphaproteobacteria</taxon>
        <taxon>Acetobacterales</taxon>
        <taxon>Roseomonadaceae</taxon>
        <taxon>Falsiroseomonas</taxon>
    </lineage>
</organism>
<dbReference type="GO" id="GO:0016788">
    <property type="term" value="F:hydrolase activity, acting on ester bonds"/>
    <property type="evidence" value="ECO:0007669"/>
    <property type="project" value="UniProtKB-ARBA"/>
</dbReference>
<keyword evidence="1" id="KW-0732">Signal</keyword>
<dbReference type="Proteomes" id="UP000199473">
    <property type="component" value="Unassembled WGS sequence"/>
</dbReference>
<protein>
    <submittedName>
        <fullName evidence="2">GDSL-like Lipase/Acylhydrolase family protein</fullName>
    </submittedName>
</protein>
<feature type="chain" id="PRO_5011710544" evidence="1">
    <location>
        <begin position="27"/>
        <end position="262"/>
    </location>
</feature>
<keyword evidence="2" id="KW-0378">Hydrolase</keyword>
<dbReference type="EMBL" id="FOSQ01000001">
    <property type="protein sequence ID" value="SFK24527.1"/>
    <property type="molecule type" value="Genomic_DNA"/>
</dbReference>
<evidence type="ECO:0000313" key="2">
    <source>
        <dbReference type="EMBL" id="SFK24527.1"/>
    </source>
</evidence>
<dbReference type="AlphaFoldDB" id="A0A1I3XXZ0"/>
<dbReference type="CDD" id="cd00229">
    <property type="entry name" value="SGNH_hydrolase"/>
    <property type="match status" value="1"/>
</dbReference>
<dbReference type="STRING" id="1123062.SAMN02745775_101765"/>
<keyword evidence="3" id="KW-1185">Reference proteome</keyword>
<accession>A0A1I3XXZ0</accession>
<dbReference type="Gene3D" id="3.40.50.1110">
    <property type="entry name" value="SGNH hydrolase"/>
    <property type="match status" value="1"/>
</dbReference>
<dbReference type="InterPro" id="IPR057572">
    <property type="entry name" value="NonGDSL"/>
</dbReference>
<sequence>MARLRDLLRPALVLAAILLPPGMARAEPAGCSAPPDAMEAAPLPGSVAALSRGALRVMVVGSASTQGGGTSGPAATWPERLEKVLGTRVAPATVQVSVFGGRGTTAADHARIIAEQAPRLRPHLIIWQLGTVEAARGLPPDEMVEAVQDSVAKLRASRGERTDVVLVDPQFSRFFRANADVETYRDRMRLAAAASGAQIFSRWTIMRHWAETERLDLERAPRAGRVAMADELHDCLARALTQFILQGTLRGPASAPRDRPPG</sequence>
<evidence type="ECO:0000313" key="3">
    <source>
        <dbReference type="Proteomes" id="UP000199473"/>
    </source>
</evidence>
<reference evidence="2 3" key="1">
    <citation type="submission" date="2016-10" db="EMBL/GenBank/DDBJ databases">
        <authorList>
            <person name="de Groot N.N."/>
        </authorList>
    </citation>
    <scope>NUCLEOTIDE SEQUENCE [LARGE SCALE GENOMIC DNA]</scope>
    <source>
        <strain evidence="2 3">DSM 19981</strain>
    </source>
</reference>